<keyword evidence="2" id="KW-0963">Cytoplasm</keyword>
<sequence length="1291" mass="146066">MQAQRRGIASYPEFLRDIVSTDINVSVQASKNLLAIAESTQCSEQIPANVIESVLNALRSPHTQVLCNVTSILFWIAYGNSENQRALVGIRTFLPLMAEIIKSRANDQTVRQEQANAVHALSQVVFADPDTAIAIVSTPGILNGMVSMMKIGAERASARTARDIAALAVNNCAGIGGEEASGKIASEPGMLELLRAMALTGTPEEKTRATSVCYHISRSTVAQQLMIKAQIPAALANIISTRGSGEEFEAQLALATMALTNLVGGSRSSSDVSMSPASISLITKYLQYAIKGQRYGGISWRVYDVLFPLSVLAKNSEKHGAMMDAGVIEVLLKLLDDWRQGQFDVQFTRAKAAEFPIVALTASILENMAKTGASKQKIMNGGGLRVADKLTRSSPPVVATYMKSLASALGQPAQTGAPVKLGTPTAKPRIEEQVLQTPTSPFTDSSKELEFWKLKAEQLANRNEVLIGTNEDLLAEQQRLKAEILEAEEGRREANKTLDKIEHEKRIEVKKMASDLARAQESEAELQSLIVKLRRENESKTASLEKQSFTETAKLKADIEELKGQISRLEKQLKQETARADKLNFDVQKIQEDKQLEIDGLVTKLQGEKRNSSSSFDSMKKKLEEAQKDNEMLIEESKVKHRWIEKVKKELEESIVDLEQKKKKLEEDNLQKDGVIAERNTTIQEIDKQLSESRKFANDLHDIASELLMTEHKIVIVDSQQHDYTSLVLDHEEMLRFKQSFVADIAAAVGCSPQRLKVLLVQRTKDAKGVRVHLEVIPAENDPTGVHAKDIAIQLEKMIRNSDSKLFAKPSCGRIRLGAMMPKYSESRDAILDALEMSESIISSKNQQVIRFVLRKWANSDKGRYFDLWRTDMTKNRRSRLVFRRICNRSVVMSLNRWKESIEEMQKMRIIASKIVYRWQNQAVNQAFSTWSNNVWELKKFGSIFQKIRVRFLNTSLIKAFARWAYIVTEEGRLQRVGGAVMKRWMLMGVTMCFNTWHEEMVEEKRKRKVLQKITVRWTKGGMASAFAMWKDSCFMEVKMSEMLAIDDKLKELQTGLETKVQELRELKLTSEDEISRLQSKMDLLVGEKDQLISDLKNRLKNQDGTLQHADQSVANLKQTIEDERNKLRQITDELNAAEVQLNEMRMQNANLQRNITRLDQEMENIVLASREREGQLVAEKEDLESRLRKMQMEMKNSAQEWGSAEASYIKDVKSLQERLSSTERSLQASQLEREQLQAQAAAEMQSMRTELEVREKKTRDLERRLEEQHQNIMWLDAELEKQKRKSAGGS</sequence>
<evidence type="ECO:0000256" key="3">
    <source>
        <dbReference type="ARBA" id="ARBA00023123"/>
    </source>
</evidence>
<feature type="coiled-coil region" evidence="5">
    <location>
        <begin position="1050"/>
        <end position="1081"/>
    </location>
</feature>
<protein>
    <submittedName>
        <fullName evidence="6">Uncharacterized protein</fullName>
    </submittedName>
</protein>
<dbReference type="Gene3D" id="1.25.10.10">
    <property type="entry name" value="Leucine-rich Repeat Variant"/>
    <property type="match status" value="1"/>
</dbReference>
<proteinExistence type="predicted"/>
<evidence type="ECO:0000313" key="7">
    <source>
        <dbReference type="EMBL" id="CAD8503976.1"/>
    </source>
</evidence>
<gene>
    <name evidence="6" type="ORF">HPHI1048_LOCUS21270</name>
    <name evidence="7" type="ORF">HPHI1048_LOCUS21271</name>
</gene>
<dbReference type="SUPFAM" id="SSF48371">
    <property type="entry name" value="ARM repeat"/>
    <property type="match status" value="1"/>
</dbReference>
<keyword evidence="4" id="KW-0505">Motor protein</keyword>
<organism evidence="6">
    <name type="scientific">Hanusia phi</name>
    <dbReference type="NCBI Taxonomy" id="3032"/>
    <lineage>
        <taxon>Eukaryota</taxon>
        <taxon>Cryptophyceae</taxon>
        <taxon>Pyrenomonadales</taxon>
        <taxon>Geminigeraceae</taxon>
        <taxon>Hanusia</taxon>
    </lineage>
</organism>
<dbReference type="InterPro" id="IPR011989">
    <property type="entry name" value="ARM-like"/>
</dbReference>
<evidence type="ECO:0000313" key="6">
    <source>
        <dbReference type="EMBL" id="CAD8503971.1"/>
    </source>
</evidence>
<dbReference type="EMBL" id="HBEO01031376">
    <property type="protein sequence ID" value="CAD8503971.1"/>
    <property type="molecule type" value="Transcribed_RNA"/>
</dbReference>
<reference evidence="6" key="1">
    <citation type="submission" date="2021-01" db="EMBL/GenBank/DDBJ databases">
        <authorList>
            <person name="Corre E."/>
            <person name="Pelletier E."/>
            <person name="Niang G."/>
            <person name="Scheremetjew M."/>
            <person name="Finn R."/>
            <person name="Kale V."/>
            <person name="Holt S."/>
            <person name="Cochrane G."/>
            <person name="Meng A."/>
            <person name="Brown T."/>
            <person name="Cohen L."/>
        </authorList>
    </citation>
    <scope>NUCLEOTIDE SEQUENCE</scope>
    <source>
        <strain evidence="6">CCMP325</strain>
    </source>
</reference>
<dbReference type="InterPro" id="IPR016024">
    <property type="entry name" value="ARM-type_fold"/>
</dbReference>
<feature type="coiled-coil region" evidence="5">
    <location>
        <begin position="1107"/>
        <end position="1286"/>
    </location>
</feature>
<keyword evidence="5" id="KW-0175">Coiled coil</keyword>
<name>A0A6T7T890_9CRYP</name>
<keyword evidence="3" id="KW-0518">Myosin</keyword>
<dbReference type="GO" id="GO:0005923">
    <property type="term" value="C:bicellular tight junction"/>
    <property type="evidence" value="ECO:0007669"/>
    <property type="project" value="TreeGrafter"/>
</dbReference>
<dbReference type="EMBL" id="HBEO01031377">
    <property type="protein sequence ID" value="CAD8503976.1"/>
    <property type="molecule type" value="Transcribed_RNA"/>
</dbReference>
<feature type="coiled-coil region" evidence="5">
    <location>
        <begin position="456"/>
        <end position="671"/>
    </location>
</feature>
<evidence type="ECO:0000256" key="5">
    <source>
        <dbReference type="SAM" id="Coils"/>
    </source>
</evidence>
<dbReference type="PANTHER" id="PTHR46349">
    <property type="entry name" value="CINGULIN-LIKE PROTEIN 1-RELATED"/>
    <property type="match status" value="1"/>
</dbReference>
<evidence type="ECO:0000256" key="1">
    <source>
        <dbReference type="ARBA" id="ARBA00004496"/>
    </source>
</evidence>
<accession>A0A6T7T890</accession>
<comment type="subcellular location">
    <subcellularLocation>
        <location evidence="1">Cytoplasm</location>
    </subcellularLocation>
</comment>
<evidence type="ECO:0000256" key="4">
    <source>
        <dbReference type="ARBA" id="ARBA00023175"/>
    </source>
</evidence>
<dbReference type="PANTHER" id="PTHR46349:SF6">
    <property type="entry name" value="MYOSIN-6-LIKE"/>
    <property type="match status" value="1"/>
</dbReference>
<evidence type="ECO:0000256" key="2">
    <source>
        <dbReference type="ARBA" id="ARBA00022490"/>
    </source>
</evidence>